<dbReference type="InterPro" id="IPR016024">
    <property type="entry name" value="ARM-type_fold"/>
</dbReference>
<gene>
    <name evidence="9" type="ORF">MENT_LOCUS9550</name>
</gene>
<dbReference type="Pfam" id="PF18808">
    <property type="entry name" value="Importin_rep_4"/>
    <property type="match status" value="1"/>
</dbReference>
<proteinExistence type="predicted"/>
<dbReference type="GO" id="GO:0005737">
    <property type="term" value="C:cytoplasm"/>
    <property type="evidence" value="ECO:0007669"/>
    <property type="project" value="UniProtKB-SubCell"/>
</dbReference>
<comment type="caution">
    <text evidence="9">The sequence shown here is derived from an EMBL/GenBank/DDBJ whole genome shotgun (WGS) entry which is preliminary data.</text>
</comment>
<comment type="subcellular location">
    <subcellularLocation>
        <location evidence="2">Cytoplasm</location>
    </subcellularLocation>
    <subcellularLocation>
        <location evidence="1">Nucleus</location>
    </subcellularLocation>
</comment>
<keyword evidence="3" id="KW-0813">Transport</keyword>
<reference evidence="9 10" key="1">
    <citation type="submission" date="2020-08" db="EMBL/GenBank/DDBJ databases">
        <authorList>
            <person name="Koutsovoulos G."/>
            <person name="Danchin GJ E."/>
        </authorList>
    </citation>
    <scope>NUCLEOTIDE SEQUENCE [LARGE SCALE GENOMIC DNA]</scope>
</reference>
<dbReference type="InterPro" id="IPR057672">
    <property type="entry name" value="TPR_IPO4/5"/>
</dbReference>
<dbReference type="Pfam" id="PF18829">
    <property type="entry name" value="Importin_rep_6"/>
    <property type="match status" value="1"/>
</dbReference>
<dbReference type="SUPFAM" id="SSF48371">
    <property type="entry name" value="ARM repeat"/>
    <property type="match status" value="2"/>
</dbReference>
<dbReference type="InterPro" id="IPR011989">
    <property type="entry name" value="ARM-like"/>
</dbReference>
<dbReference type="PANTHER" id="PTHR10527">
    <property type="entry name" value="IMPORTIN BETA"/>
    <property type="match status" value="1"/>
</dbReference>
<keyword evidence="6" id="KW-0653">Protein transport</keyword>
<evidence type="ECO:0000313" key="9">
    <source>
        <dbReference type="EMBL" id="CAD2149004.1"/>
    </source>
</evidence>
<dbReference type="EMBL" id="CAJEWN010000042">
    <property type="protein sequence ID" value="CAD2149004.1"/>
    <property type="molecule type" value="Genomic_DNA"/>
</dbReference>
<dbReference type="InterPro" id="IPR041389">
    <property type="entry name" value="Importin_rep_6"/>
</dbReference>
<accession>A0A6V7U9N1</accession>
<dbReference type="Gene3D" id="1.25.10.10">
    <property type="entry name" value="Leucine-rich Repeat Variant"/>
    <property type="match status" value="1"/>
</dbReference>
<dbReference type="GO" id="GO:0006606">
    <property type="term" value="P:protein import into nucleus"/>
    <property type="evidence" value="ECO:0007669"/>
    <property type="project" value="InterPro"/>
</dbReference>
<evidence type="ECO:0000256" key="1">
    <source>
        <dbReference type="ARBA" id="ARBA00004123"/>
    </source>
</evidence>
<dbReference type="InterPro" id="IPR041653">
    <property type="entry name" value="Importin_rep_4"/>
</dbReference>
<organism evidence="9 10">
    <name type="scientific">Meloidogyne enterolobii</name>
    <name type="common">Root-knot nematode worm</name>
    <name type="synonym">Meloidogyne mayaguensis</name>
    <dbReference type="NCBI Taxonomy" id="390850"/>
    <lineage>
        <taxon>Eukaryota</taxon>
        <taxon>Metazoa</taxon>
        <taxon>Ecdysozoa</taxon>
        <taxon>Nematoda</taxon>
        <taxon>Chromadorea</taxon>
        <taxon>Rhabditida</taxon>
        <taxon>Tylenchina</taxon>
        <taxon>Tylenchomorpha</taxon>
        <taxon>Tylenchoidea</taxon>
        <taxon>Meloidogynidae</taxon>
        <taxon>Meloidogyninae</taxon>
        <taxon>Meloidogyne</taxon>
    </lineage>
</organism>
<keyword evidence="4" id="KW-0963">Cytoplasm</keyword>
<dbReference type="Pfam" id="PF25780">
    <property type="entry name" value="TPR_IPO5"/>
    <property type="match status" value="1"/>
</dbReference>
<dbReference type="GO" id="GO:0005634">
    <property type="term" value="C:nucleus"/>
    <property type="evidence" value="ECO:0007669"/>
    <property type="project" value="UniProtKB-SubCell"/>
</dbReference>
<protein>
    <recommendedName>
        <fullName evidence="8">IPO4/5-like TPR repeats domain-containing protein</fullName>
    </recommendedName>
</protein>
<sequence length="1099" mass="123811">MAAGTVDFAQLLVGMMSSENEIREVAEKEYEKIALKDKGPLLFGHYSNVNYDIESRSMALVLLRRLVASSYEEFFRDSQIQKDHFHSEFIRYLSAEQQPVLKKRLTDILAELARNTIDENTGKQCWTGVMQFLELCATSEDPSFRETGMSLIENVPNIFGSDSIKYINDIKKMFHASLLFGANSSVRTAAVRAYVAFVCDNDEDTNVVKALSDLIPAVVKVCQHVVETEDDDDVPLQCLSDLAASLPKILIPHFASIFALCSSIVANQEKDESYRHSSLEVMVSMCESGNFMKKKGASYLPALIQQCLHLMTELDDDLNEWMAIDDANEDLDEETAGIGETSLDRISCSLGGKAVMTHALQCINELLGNENWKYRHAGLCALSTIGEGCKKQMEPLIHDITNQMLIPKMNDPHPRVRYAACNAIGQMCTDFEPTIQKKCHETIVPALLTAMSDLNTPRVAAHAAAAMVNFCEECPKAIINIYLQSLMVKIQTVLQQTLQQMLTTGKKLVLEQIITTIASIADAAQDHFAAFYNELMPPLKYIFENSKGDNCKMLRGRTIECISLIGLAVGKDLFGADADQIMQFLLTSGVNFEANDDPQISYFISAWARICKVLGPGFAKYLDLIMPSVLLAADFKPEVTIVDGEGDEEDNEEWNYLPIGANRSLGIRTAGLEDKVTACEMIVCFARELKEGFAPYAERVMGMMIQLLRFVFHEGVRQAAAECLPFLLISSRIYGEEYLRRSWETVFNAYKDANKKENENEVICEILNGIAECVEHFGETSIITAQDIEQIYELVLFRLEYLTKRRIEREADRKDDEDIDDEDEQESLNEVFEAESNMLARLADINHYLFMTKKEANVPFFDKMAIHFASLLDPRRPYQDRQWAICIFDDLIEFGGPSSLQYQHLFLQPLVNALSEKHSEVRQAAAYGCGIMALKGGQAYEKHCTQLIQPLIVSIERSDARSTEESSAATENSISAIAKILKYNSAGLNVHEFVPRFISWLPVWNDHEEVPYVYDYFCDLVESQHPALQGDPSRIFQIILHTFSHGAFDGEASELLENTKARMKSIMKHIQMNEQLFNQILTSLHLNSHQNAVLQQILT</sequence>
<evidence type="ECO:0000313" key="10">
    <source>
        <dbReference type="Proteomes" id="UP000580250"/>
    </source>
</evidence>
<evidence type="ECO:0000256" key="5">
    <source>
        <dbReference type="ARBA" id="ARBA00022737"/>
    </source>
</evidence>
<evidence type="ECO:0000256" key="6">
    <source>
        <dbReference type="ARBA" id="ARBA00022927"/>
    </source>
</evidence>
<dbReference type="AlphaFoldDB" id="A0A6V7U9N1"/>
<evidence type="ECO:0000256" key="7">
    <source>
        <dbReference type="ARBA" id="ARBA00023242"/>
    </source>
</evidence>
<dbReference type="InterPro" id="IPR040122">
    <property type="entry name" value="Importin_beta"/>
</dbReference>
<evidence type="ECO:0000256" key="2">
    <source>
        <dbReference type="ARBA" id="ARBA00004496"/>
    </source>
</evidence>
<dbReference type="OrthoDB" id="543373at2759"/>
<dbReference type="Proteomes" id="UP000580250">
    <property type="component" value="Unassembled WGS sequence"/>
</dbReference>
<dbReference type="Pfam" id="PF13513">
    <property type="entry name" value="HEAT_EZ"/>
    <property type="match status" value="1"/>
</dbReference>
<evidence type="ECO:0000256" key="4">
    <source>
        <dbReference type="ARBA" id="ARBA00022490"/>
    </source>
</evidence>
<feature type="domain" description="IPO4/5-like TPR repeats" evidence="8">
    <location>
        <begin position="97"/>
        <end position="259"/>
    </location>
</feature>
<keyword evidence="5" id="KW-0677">Repeat</keyword>
<evidence type="ECO:0000259" key="8">
    <source>
        <dbReference type="Pfam" id="PF25780"/>
    </source>
</evidence>
<name>A0A6V7U9N1_MELEN</name>
<keyword evidence="7" id="KW-0539">Nucleus</keyword>
<evidence type="ECO:0000256" key="3">
    <source>
        <dbReference type="ARBA" id="ARBA00022448"/>
    </source>
</evidence>